<organism evidence="1 2">
    <name type="scientific">Cotesia glomerata</name>
    <name type="common">Lepidopteran parasitic wasp</name>
    <name type="synonym">Apanteles glomeratus</name>
    <dbReference type="NCBI Taxonomy" id="32391"/>
    <lineage>
        <taxon>Eukaryota</taxon>
        <taxon>Metazoa</taxon>
        <taxon>Ecdysozoa</taxon>
        <taxon>Arthropoda</taxon>
        <taxon>Hexapoda</taxon>
        <taxon>Insecta</taxon>
        <taxon>Pterygota</taxon>
        <taxon>Neoptera</taxon>
        <taxon>Endopterygota</taxon>
        <taxon>Hymenoptera</taxon>
        <taxon>Apocrita</taxon>
        <taxon>Ichneumonoidea</taxon>
        <taxon>Braconidae</taxon>
        <taxon>Microgastrinae</taxon>
        <taxon>Cotesia</taxon>
    </lineage>
</organism>
<sequence length="159" mass="17724">MVTEERELLRVASCALSTHSLMLYSIPPHEYTSIKPVGIARSLRGLGCRRSASCKNCYHSRKLCPKTMTLLHPTDGDDSNPDIGARILHPDASTSDELCMQDIISSVLEISPNYDRPNGLLFDLCWGNSLLYLLSFQERNCSVRNGDLDCIFCEISLTV</sequence>
<reference evidence="1 2" key="1">
    <citation type="journal article" date="2021" name="J. Hered.">
        <title>A chromosome-level genome assembly of the parasitoid wasp, Cotesia glomerata (Hymenoptera: Braconidae).</title>
        <authorList>
            <person name="Pinto B.J."/>
            <person name="Weis J.J."/>
            <person name="Gamble T."/>
            <person name="Ode P.J."/>
            <person name="Paul R."/>
            <person name="Zaspel J.M."/>
        </authorList>
    </citation>
    <scope>NUCLEOTIDE SEQUENCE [LARGE SCALE GENOMIC DNA]</scope>
    <source>
        <strain evidence="1">CgM1</strain>
    </source>
</reference>
<keyword evidence="2" id="KW-1185">Reference proteome</keyword>
<evidence type="ECO:0000313" key="1">
    <source>
        <dbReference type="EMBL" id="KAH0534584.1"/>
    </source>
</evidence>
<accession>A0AAV7HBS5</accession>
<comment type="caution">
    <text evidence="1">The sequence shown here is derived from an EMBL/GenBank/DDBJ whole genome shotgun (WGS) entry which is preliminary data.</text>
</comment>
<proteinExistence type="predicted"/>
<dbReference type="Proteomes" id="UP000826195">
    <property type="component" value="Unassembled WGS sequence"/>
</dbReference>
<dbReference type="EMBL" id="JAHXZJ010002982">
    <property type="protein sequence ID" value="KAH0534584.1"/>
    <property type="molecule type" value="Genomic_DNA"/>
</dbReference>
<name>A0AAV7HBS5_COTGL</name>
<gene>
    <name evidence="1" type="ORF">KQX54_005571</name>
</gene>
<protein>
    <submittedName>
        <fullName evidence="1">Uncharacterized protein</fullName>
    </submittedName>
</protein>
<dbReference type="AlphaFoldDB" id="A0AAV7HBS5"/>
<evidence type="ECO:0000313" key="2">
    <source>
        <dbReference type="Proteomes" id="UP000826195"/>
    </source>
</evidence>